<dbReference type="UniPathway" id="UPA00219"/>
<keyword evidence="11 12" id="KW-0961">Cell wall biogenesis/degradation</keyword>
<evidence type="ECO:0000256" key="6">
    <source>
        <dbReference type="ARBA" id="ARBA00022741"/>
    </source>
</evidence>
<evidence type="ECO:0000313" key="18">
    <source>
        <dbReference type="EMBL" id="VYS99276.1"/>
    </source>
</evidence>
<dbReference type="InterPro" id="IPR000713">
    <property type="entry name" value="Mur_ligase_N"/>
</dbReference>
<dbReference type="Gene3D" id="3.40.1390.10">
    <property type="entry name" value="MurE/MurF, N-terminal domain"/>
    <property type="match status" value="1"/>
</dbReference>
<feature type="binding site" evidence="12">
    <location>
        <begin position="189"/>
        <end position="190"/>
    </location>
    <ligand>
        <name>UDP-N-acetyl-alpha-D-muramoyl-L-alanyl-D-glutamate</name>
        <dbReference type="ChEBI" id="CHEBI:83900"/>
    </ligand>
</feature>
<dbReference type="Gene3D" id="3.40.1190.10">
    <property type="entry name" value="Mur-like, catalytic domain"/>
    <property type="match status" value="1"/>
</dbReference>
<comment type="subcellular location">
    <subcellularLocation>
        <location evidence="12 13">Cytoplasm</location>
    </subcellularLocation>
</comment>
<dbReference type="AlphaFoldDB" id="A0A6N2T1J3"/>
<feature type="binding site" evidence="12">
    <location>
        <position position="224"/>
    </location>
    <ligand>
        <name>UDP-N-acetyl-alpha-D-muramoyl-L-alanyl-D-glutamate</name>
        <dbReference type="ChEBI" id="CHEBI:83900"/>
    </ligand>
</feature>
<feature type="binding site" evidence="12">
    <location>
        <position position="70"/>
    </location>
    <ligand>
        <name>UDP-N-acetyl-alpha-D-muramoyl-L-alanyl-D-glutamate</name>
        <dbReference type="ChEBI" id="CHEBI:83900"/>
    </ligand>
</feature>
<proteinExistence type="inferred from homology"/>
<dbReference type="InterPro" id="IPR018109">
    <property type="entry name" value="Folylpolyglutamate_synth_CS"/>
</dbReference>
<feature type="binding site" evidence="12">
    <location>
        <position position="495"/>
    </location>
    <ligand>
        <name>meso-2,6-diaminopimelate</name>
        <dbReference type="ChEBI" id="CHEBI:57791"/>
    </ligand>
</feature>
<dbReference type="GO" id="GO:0005524">
    <property type="term" value="F:ATP binding"/>
    <property type="evidence" value="ECO:0007669"/>
    <property type="project" value="UniProtKB-UniRule"/>
</dbReference>
<keyword evidence="5 12" id="KW-0132">Cell division</keyword>
<accession>A0A6N2T1J3</accession>
<dbReference type="GO" id="GO:0051301">
    <property type="term" value="P:cell division"/>
    <property type="evidence" value="ECO:0007669"/>
    <property type="project" value="UniProtKB-KW"/>
</dbReference>
<keyword evidence="10 12" id="KW-0131">Cell cycle</keyword>
<evidence type="ECO:0000256" key="13">
    <source>
        <dbReference type="RuleBase" id="RU004135"/>
    </source>
</evidence>
<dbReference type="GO" id="GO:0071555">
    <property type="term" value="P:cell wall organization"/>
    <property type="evidence" value="ECO:0007669"/>
    <property type="project" value="UniProtKB-KW"/>
</dbReference>
<organism evidence="18">
    <name type="scientific">uncultured Anaerotruncus sp</name>
    <dbReference type="NCBI Taxonomy" id="905011"/>
    <lineage>
        <taxon>Bacteria</taxon>
        <taxon>Bacillati</taxon>
        <taxon>Bacillota</taxon>
        <taxon>Clostridia</taxon>
        <taxon>Eubacteriales</taxon>
        <taxon>Oscillospiraceae</taxon>
        <taxon>Anaerotruncus</taxon>
        <taxon>environmental samples</taxon>
    </lineage>
</organism>
<dbReference type="GO" id="GO:0000287">
    <property type="term" value="F:magnesium ion binding"/>
    <property type="evidence" value="ECO:0007669"/>
    <property type="project" value="UniProtKB-UniRule"/>
</dbReference>
<feature type="binding site" evidence="12">
    <location>
        <position position="222"/>
    </location>
    <ligand>
        <name>UDP-N-acetyl-alpha-D-muramoyl-L-alanyl-D-glutamate</name>
        <dbReference type="ChEBI" id="CHEBI:83900"/>
    </ligand>
</feature>
<dbReference type="Pfam" id="PF02875">
    <property type="entry name" value="Mur_ligase_C"/>
    <property type="match status" value="1"/>
</dbReference>
<dbReference type="PROSITE" id="PS01011">
    <property type="entry name" value="FOLYLPOLYGLU_SYNT_1"/>
    <property type="match status" value="1"/>
</dbReference>
<keyword evidence="7 12" id="KW-0067">ATP-binding</keyword>
<comment type="pathway">
    <text evidence="1 12 13">Cell wall biogenesis; peptidoglycan biosynthesis.</text>
</comment>
<evidence type="ECO:0000259" key="17">
    <source>
        <dbReference type="Pfam" id="PF08245"/>
    </source>
</evidence>
<dbReference type="InterPro" id="IPR036565">
    <property type="entry name" value="Mur-like_cat_sf"/>
</dbReference>
<evidence type="ECO:0000256" key="2">
    <source>
        <dbReference type="ARBA" id="ARBA00005898"/>
    </source>
</evidence>
<dbReference type="SUPFAM" id="SSF63418">
    <property type="entry name" value="MurE/MurF N-terminal domain"/>
    <property type="match status" value="1"/>
</dbReference>
<evidence type="ECO:0000256" key="4">
    <source>
        <dbReference type="ARBA" id="ARBA00022598"/>
    </source>
</evidence>
<comment type="PTM">
    <text evidence="12">Carboxylation is probably crucial for Mg(2+) binding and, consequently, for the gamma-phosphate positioning of ATP.</text>
</comment>
<dbReference type="EMBL" id="CACRSL010000003">
    <property type="protein sequence ID" value="VYS99276.1"/>
    <property type="molecule type" value="Genomic_DNA"/>
</dbReference>
<evidence type="ECO:0000259" key="16">
    <source>
        <dbReference type="Pfam" id="PF02875"/>
    </source>
</evidence>
<dbReference type="InterPro" id="IPR005761">
    <property type="entry name" value="UDP-N-AcMur-Glu-dNH2Pim_ligase"/>
</dbReference>
<protein>
    <recommendedName>
        <fullName evidence="12">UDP-N-acetylmuramoyl-L-alanyl-D-glutamate--2,6-diaminopimelate ligase</fullName>
        <ecNumber evidence="12">6.3.2.13</ecNumber>
    </recommendedName>
    <alternativeName>
        <fullName evidence="12">Meso-A2pm-adding enzyme</fullName>
    </alternativeName>
    <alternativeName>
        <fullName evidence="12">Meso-diaminopimelate-adding enzyme</fullName>
    </alternativeName>
    <alternativeName>
        <fullName evidence="12">UDP-MurNAc-L-Ala-D-Glu:meso-diaminopimelate ligase</fullName>
    </alternativeName>
    <alternativeName>
        <fullName evidence="12">UDP-MurNAc-tripeptide synthetase</fullName>
    </alternativeName>
    <alternativeName>
        <fullName evidence="12">UDP-N-acetylmuramyl-tripeptide synthetase</fullName>
    </alternativeName>
</protein>
<evidence type="ECO:0000256" key="10">
    <source>
        <dbReference type="ARBA" id="ARBA00023306"/>
    </source>
</evidence>
<keyword evidence="6 12" id="KW-0547">Nucleotide-binding</keyword>
<evidence type="ECO:0000256" key="14">
    <source>
        <dbReference type="SAM" id="MobiDB-lite"/>
    </source>
</evidence>
<feature type="region of interest" description="Disordered" evidence="14">
    <location>
        <begin position="1"/>
        <end position="26"/>
    </location>
</feature>
<dbReference type="NCBIfam" id="NF001126">
    <property type="entry name" value="PRK00139.1-4"/>
    <property type="match status" value="1"/>
</dbReference>
<feature type="domain" description="Mur ligase C-terminal" evidence="16">
    <location>
        <begin position="365"/>
        <end position="493"/>
    </location>
</feature>
<dbReference type="NCBIfam" id="TIGR01085">
    <property type="entry name" value="murE"/>
    <property type="match status" value="1"/>
</dbReference>
<dbReference type="GO" id="GO:0004326">
    <property type="term" value="F:tetrahydrofolylpolyglutamate synthase activity"/>
    <property type="evidence" value="ECO:0007669"/>
    <property type="project" value="InterPro"/>
</dbReference>
<dbReference type="InterPro" id="IPR036615">
    <property type="entry name" value="Mur_ligase_C_dom_sf"/>
</dbReference>
<evidence type="ECO:0000259" key="15">
    <source>
        <dbReference type="Pfam" id="PF01225"/>
    </source>
</evidence>
<feature type="domain" description="Mur ligase N-terminal catalytic" evidence="15">
    <location>
        <begin position="65"/>
        <end position="110"/>
    </location>
</feature>
<evidence type="ECO:0000256" key="9">
    <source>
        <dbReference type="ARBA" id="ARBA00022984"/>
    </source>
</evidence>
<sequence>MFGQNPARIHEISSYQPRTSRDEMSDSLTNMCRREAAEWMISMNLYRLLEGLEWKGSVPDQDIPSLTCDSRQVEPGSLFFCIKGGQSDGHDFAKAACEAGAAAVVVERDLGIPGQILVGNSRLAYSIVCGNYFGNPARKMKLVGITGTNGKTTTTYLIKHILETTGAKVGLIGTIQIEVGDQPLLAKYTTPDPYQLHTTFAQMEKAGCEYVVMEVSSHSLDQNRVAGLTFEVGVFTNLTQDHLDYHGTMENYYQAKRKLFDHCRAAVVDVDDAYGKRLAGECPCPVKTYSVQGNPADYMAGEIVTFADGSAYILSAKNRREQVKIAMPGAFSVANATGAAAACLALGMGWERVLYALSTCPGVKGRLEVLPAPGKDFTILRDYAHSPDGLEKMLTAVRNFAPGRILCLFGPAGCRDRTKRPKMGKIVATLADFVILTSDNPRTEDPQQILNDTLPGILEVGTPYKMIVNRYDAIEWALHNAQKDDILVLAGKGHEDYQVLDYGTIYFDEKEVVARLLAEEAADAK</sequence>
<dbReference type="EC" id="6.3.2.13" evidence="12"/>
<dbReference type="Pfam" id="PF01225">
    <property type="entry name" value="Mur_ligase"/>
    <property type="match status" value="1"/>
</dbReference>
<comment type="catalytic activity">
    <reaction evidence="12">
        <text>UDP-N-acetyl-alpha-D-muramoyl-L-alanyl-D-glutamate + meso-2,6-diaminopimelate + ATP = UDP-N-acetyl-alpha-D-muramoyl-L-alanyl-gamma-D-glutamyl-meso-2,6-diaminopimelate + ADP + phosphate + H(+)</text>
        <dbReference type="Rhea" id="RHEA:23676"/>
        <dbReference type="ChEBI" id="CHEBI:15378"/>
        <dbReference type="ChEBI" id="CHEBI:30616"/>
        <dbReference type="ChEBI" id="CHEBI:43474"/>
        <dbReference type="ChEBI" id="CHEBI:57791"/>
        <dbReference type="ChEBI" id="CHEBI:83900"/>
        <dbReference type="ChEBI" id="CHEBI:83905"/>
        <dbReference type="ChEBI" id="CHEBI:456216"/>
        <dbReference type="EC" id="6.3.2.13"/>
    </reaction>
</comment>
<keyword evidence="3 12" id="KW-0963">Cytoplasm</keyword>
<dbReference type="SUPFAM" id="SSF53623">
    <property type="entry name" value="MurD-like peptide ligases, catalytic domain"/>
    <property type="match status" value="1"/>
</dbReference>
<evidence type="ECO:0000256" key="7">
    <source>
        <dbReference type="ARBA" id="ARBA00022840"/>
    </source>
</evidence>
<feature type="modified residue" description="N6-carboxylysine" evidence="12">
    <location>
        <position position="256"/>
    </location>
</feature>
<dbReference type="Pfam" id="PF08245">
    <property type="entry name" value="Mur_ligase_M"/>
    <property type="match status" value="1"/>
</dbReference>
<feature type="binding site" evidence="12">
    <location>
        <begin position="147"/>
        <end position="153"/>
    </location>
    <ligand>
        <name>ATP</name>
        <dbReference type="ChEBI" id="CHEBI:30616"/>
    </ligand>
</feature>
<keyword evidence="4 12" id="KW-0436">Ligase</keyword>
<keyword evidence="9 12" id="KW-0573">Peptidoglycan synthesis</keyword>
<dbReference type="InterPro" id="IPR035911">
    <property type="entry name" value="MurE/MurF_N"/>
</dbReference>
<evidence type="ECO:0000256" key="3">
    <source>
        <dbReference type="ARBA" id="ARBA00022490"/>
    </source>
</evidence>
<reference evidence="18" key="1">
    <citation type="submission" date="2019-11" db="EMBL/GenBank/DDBJ databases">
        <authorList>
            <person name="Feng L."/>
        </authorList>
    </citation>
    <scope>NUCLEOTIDE SEQUENCE</scope>
    <source>
        <strain evidence="18">AundefinedLFYP135</strain>
    </source>
</reference>
<evidence type="ECO:0000256" key="5">
    <source>
        <dbReference type="ARBA" id="ARBA00022618"/>
    </source>
</evidence>
<dbReference type="GO" id="GO:0005737">
    <property type="term" value="C:cytoplasm"/>
    <property type="evidence" value="ECO:0007669"/>
    <property type="project" value="UniProtKB-SubCell"/>
</dbReference>
<dbReference type="GO" id="GO:0009252">
    <property type="term" value="P:peptidoglycan biosynthetic process"/>
    <property type="evidence" value="ECO:0007669"/>
    <property type="project" value="UniProtKB-UniRule"/>
</dbReference>
<name>A0A6N2T1J3_9FIRM</name>
<dbReference type="InterPro" id="IPR004101">
    <property type="entry name" value="Mur_ligase_C"/>
</dbReference>
<comment type="caution">
    <text evidence="12">Lacks conserved residue(s) required for the propagation of feature annotation.</text>
</comment>
<dbReference type="Gene3D" id="3.90.190.20">
    <property type="entry name" value="Mur ligase, C-terminal domain"/>
    <property type="match status" value="1"/>
</dbReference>
<evidence type="ECO:0000256" key="11">
    <source>
        <dbReference type="ARBA" id="ARBA00023316"/>
    </source>
</evidence>
<keyword evidence="8 12" id="KW-0133">Cell shape</keyword>
<evidence type="ECO:0000256" key="12">
    <source>
        <dbReference type="HAMAP-Rule" id="MF_00208"/>
    </source>
</evidence>
<dbReference type="GO" id="GO:0008765">
    <property type="term" value="F:UDP-N-acetylmuramoylalanyl-D-glutamate-2,6-diaminopimelate ligase activity"/>
    <property type="evidence" value="ECO:0007669"/>
    <property type="project" value="UniProtKB-UniRule"/>
</dbReference>
<evidence type="ECO:0000256" key="8">
    <source>
        <dbReference type="ARBA" id="ARBA00022960"/>
    </source>
</evidence>
<keyword evidence="12" id="KW-0460">Magnesium</keyword>
<feature type="binding site" evidence="12">
    <location>
        <begin position="439"/>
        <end position="442"/>
    </location>
    <ligand>
        <name>meso-2,6-diaminopimelate</name>
        <dbReference type="ChEBI" id="CHEBI:57791"/>
    </ligand>
</feature>
<gene>
    <name evidence="12 18" type="primary">murE</name>
    <name evidence="18" type="ORF">AULFYP135_01209</name>
</gene>
<comment type="cofactor">
    <cofactor evidence="12">
        <name>Mg(2+)</name>
        <dbReference type="ChEBI" id="CHEBI:18420"/>
    </cofactor>
</comment>
<feature type="domain" description="Mur ligase central" evidence="17">
    <location>
        <begin position="145"/>
        <end position="343"/>
    </location>
</feature>
<dbReference type="HAMAP" id="MF_00208">
    <property type="entry name" value="MurE"/>
    <property type="match status" value="1"/>
</dbReference>
<feature type="short sequence motif" description="Meso-diaminopimelate recognition motif" evidence="12">
    <location>
        <begin position="439"/>
        <end position="442"/>
    </location>
</feature>
<evidence type="ECO:0000256" key="1">
    <source>
        <dbReference type="ARBA" id="ARBA00004752"/>
    </source>
</evidence>
<dbReference type="PANTHER" id="PTHR23135:SF4">
    <property type="entry name" value="UDP-N-ACETYLMURAMOYL-L-ALANYL-D-GLUTAMATE--2,6-DIAMINOPIMELATE LIGASE MURE HOMOLOG, CHLOROPLASTIC"/>
    <property type="match status" value="1"/>
</dbReference>
<dbReference type="GO" id="GO:0008360">
    <property type="term" value="P:regulation of cell shape"/>
    <property type="evidence" value="ECO:0007669"/>
    <property type="project" value="UniProtKB-KW"/>
</dbReference>
<dbReference type="SUPFAM" id="SSF53244">
    <property type="entry name" value="MurD-like peptide ligases, peptide-binding domain"/>
    <property type="match status" value="1"/>
</dbReference>
<comment type="similarity">
    <text evidence="2 12">Belongs to the MurCDEF family. MurE subfamily.</text>
</comment>
<feature type="binding site" evidence="12">
    <location>
        <position position="216"/>
    </location>
    <ligand>
        <name>UDP-N-acetyl-alpha-D-muramoyl-L-alanyl-D-glutamate</name>
        <dbReference type="ChEBI" id="CHEBI:83900"/>
    </ligand>
</feature>
<dbReference type="InterPro" id="IPR013221">
    <property type="entry name" value="Mur_ligase_cen"/>
</dbReference>
<feature type="binding site" evidence="12">
    <location>
        <position position="415"/>
    </location>
    <ligand>
        <name>meso-2,6-diaminopimelate</name>
        <dbReference type="ChEBI" id="CHEBI:57791"/>
    </ligand>
</feature>
<feature type="binding site" evidence="12">
    <location>
        <position position="491"/>
    </location>
    <ligand>
        <name>meso-2,6-diaminopimelate</name>
        <dbReference type="ChEBI" id="CHEBI:57791"/>
    </ligand>
</feature>
<dbReference type="PANTHER" id="PTHR23135">
    <property type="entry name" value="MUR LIGASE FAMILY MEMBER"/>
    <property type="match status" value="1"/>
</dbReference>
<comment type="function">
    <text evidence="12">Catalyzes the addition of meso-diaminopimelic acid to the nucleotide precursor UDP-N-acetylmuramoyl-L-alanyl-D-glutamate (UMAG) in the biosynthesis of bacterial cell-wall peptidoglycan.</text>
</comment>